<feature type="compositionally biased region" description="Low complexity" evidence="2">
    <location>
        <begin position="82"/>
        <end position="94"/>
    </location>
</feature>
<evidence type="ECO:0000259" key="3">
    <source>
        <dbReference type="PROSITE" id="PS50235"/>
    </source>
</evidence>
<dbReference type="PANTHER" id="PTHR24006">
    <property type="entry name" value="UBIQUITIN CARBOXYL-TERMINAL HYDROLASE"/>
    <property type="match status" value="1"/>
</dbReference>
<evidence type="ECO:0000256" key="2">
    <source>
        <dbReference type="SAM" id="MobiDB-lite"/>
    </source>
</evidence>
<dbReference type="STRING" id="357750.A0A2S6CGN8"/>
<feature type="coiled-coil region" evidence="1">
    <location>
        <begin position="104"/>
        <end position="145"/>
    </location>
</feature>
<reference evidence="5" key="1">
    <citation type="journal article" date="2017" name="bioRxiv">
        <title>Conservation of a gene cluster reveals novel cercosporin biosynthetic mechanisms and extends production to the genus Colletotrichum.</title>
        <authorList>
            <person name="de Jonge R."/>
            <person name="Ebert M.K."/>
            <person name="Huitt-Roehl C.R."/>
            <person name="Pal P."/>
            <person name="Suttle J.C."/>
            <person name="Spanner R.E."/>
            <person name="Neubauer J.D."/>
            <person name="Jurick W.M.II."/>
            <person name="Stott K.A."/>
            <person name="Secor G.A."/>
            <person name="Thomma B.P.H.J."/>
            <person name="Van de Peer Y."/>
            <person name="Townsend C.A."/>
            <person name="Bolton M.D."/>
        </authorList>
    </citation>
    <scope>NUCLEOTIDE SEQUENCE [LARGE SCALE GENOMIC DNA]</scope>
    <source>
        <strain evidence="5">CBS538.71</strain>
    </source>
</reference>
<dbReference type="CDD" id="cd02257">
    <property type="entry name" value="Peptidase_C19"/>
    <property type="match status" value="1"/>
</dbReference>
<dbReference type="InterPro" id="IPR018200">
    <property type="entry name" value="USP_CS"/>
</dbReference>
<comment type="caution">
    <text evidence="4">The sequence shown here is derived from an EMBL/GenBank/DDBJ whole genome shotgun (WGS) entry which is preliminary data.</text>
</comment>
<feature type="domain" description="USP" evidence="3">
    <location>
        <begin position="239"/>
        <end position="569"/>
    </location>
</feature>
<dbReference type="PROSITE" id="PS50235">
    <property type="entry name" value="USP_3"/>
    <property type="match status" value="1"/>
</dbReference>
<dbReference type="GO" id="GO:0016579">
    <property type="term" value="P:protein deubiquitination"/>
    <property type="evidence" value="ECO:0007669"/>
    <property type="project" value="InterPro"/>
</dbReference>
<keyword evidence="1" id="KW-0175">Coiled coil</keyword>
<dbReference type="InterPro" id="IPR038765">
    <property type="entry name" value="Papain-like_cys_pep_sf"/>
</dbReference>
<dbReference type="InterPro" id="IPR001394">
    <property type="entry name" value="Peptidase_C19_UCH"/>
</dbReference>
<evidence type="ECO:0000313" key="4">
    <source>
        <dbReference type="EMBL" id="PPJ58887.1"/>
    </source>
</evidence>
<protein>
    <recommendedName>
        <fullName evidence="3">USP domain-containing protein</fullName>
    </recommendedName>
</protein>
<dbReference type="AlphaFoldDB" id="A0A2S6CGN8"/>
<keyword evidence="5" id="KW-1185">Reference proteome</keyword>
<accession>A0A2S6CGN8</accession>
<feature type="region of interest" description="Disordered" evidence="2">
    <location>
        <begin position="63"/>
        <end position="96"/>
    </location>
</feature>
<dbReference type="Gene3D" id="3.90.70.10">
    <property type="entry name" value="Cysteine proteinases"/>
    <property type="match status" value="1"/>
</dbReference>
<proteinExistence type="predicted"/>
<dbReference type="PROSITE" id="PS00973">
    <property type="entry name" value="USP_2"/>
    <property type="match status" value="1"/>
</dbReference>
<dbReference type="GO" id="GO:0005634">
    <property type="term" value="C:nucleus"/>
    <property type="evidence" value="ECO:0007669"/>
    <property type="project" value="TreeGrafter"/>
</dbReference>
<gene>
    <name evidence="4" type="ORF">CBER1_04448</name>
</gene>
<dbReference type="GO" id="GO:0004843">
    <property type="term" value="F:cysteine-type deubiquitinase activity"/>
    <property type="evidence" value="ECO:0007669"/>
    <property type="project" value="InterPro"/>
</dbReference>
<evidence type="ECO:0000313" key="5">
    <source>
        <dbReference type="Proteomes" id="UP000237631"/>
    </source>
</evidence>
<dbReference type="Pfam" id="PF00443">
    <property type="entry name" value="UCH"/>
    <property type="match status" value="1"/>
</dbReference>
<dbReference type="Proteomes" id="UP000237631">
    <property type="component" value="Unassembled WGS sequence"/>
</dbReference>
<dbReference type="InterPro" id="IPR050164">
    <property type="entry name" value="Peptidase_C19"/>
</dbReference>
<dbReference type="EMBL" id="PNEN01000438">
    <property type="protein sequence ID" value="PPJ58887.1"/>
    <property type="molecule type" value="Genomic_DNA"/>
</dbReference>
<dbReference type="SUPFAM" id="SSF54001">
    <property type="entry name" value="Cysteine proteinases"/>
    <property type="match status" value="1"/>
</dbReference>
<dbReference type="OrthoDB" id="289038at2759"/>
<evidence type="ECO:0000256" key="1">
    <source>
        <dbReference type="SAM" id="Coils"/>
    </source>
</evidence>
<sequence length="580" mass="65044">MVFSWLASLVFGPPVEEPPWLVPRPLGNLNELAARGSATTAATITTTGATTDRVGRQRLKPFVRKSQPQQEPQQDPQEDFQQEPQQDPQQEPQQYSNGDYASMFISLEKKVKDLQGEVRGLEGEVMDLEGEVGEKDDLLAELKEENALLAATAKAKAPEQKETGTQMSSPLGSKRRSSSDSPGPSKPRKRVKLTEEQIASLVKHDGKLTKDGRIINPEGVVAGIISSEFPTTLKNWESKGLRNTSGADCYRNAALQALLHVPAVYHLLGNMHRDCKRKLDKCVTCALQDVFQRYWSTERPQKKNEYFQYKDLDKAVLANIPKEPVPGSSAESLAEMRANEQLDALNYVQFLLEHLEELSDKKLPESMQQVFGMLSWSCWQCEDCGENHITEVGSPSHILSVFVEGQSTIVNAVRKEMTEAVEIRCATAACEQARIDAGDDEEEDPVRTRKSVLNKIPEVLILQQKRFTMDKTGVTKKLKDKVDCEEYLNLGPYTHVGSDVIYRLDAVVAHMGKEVEKGHYVTTVRRQDDNGFETLSDTQVSPTDDIQRFYYPQLGRNKLQPYILFYSKVRSAVEVIPGDN</sequence>
<feature type="region of interest" description="Disordered" evidence="2">
    <location>
        <begin position="152"/>
        <end position="193"/>
    </location>
</feature>
<name>A0A2S6CGN8_9PEZI</name>
<dbReference type="GO" id="GO:0005829">
    <property type="term" value="C:cytosol"/>
    <property type="evidence" value="ECO:0007669"/>
    <property type="project" value="TreeGrafter"/>
</dbReference>
<dbReference type="InterPro" id="IPR028889">
    <property type="entry name" value="USP"/>
</dbReference>
<organism evidence="4 5">
    <name type="scientific">Cercospora berteroae</name>
    <dbReference type="NCBI Taxonomy" id="357750"/>
    <lineage>
        <taxon>Eukaryota</taxon>
        <taxon>Fungi</taxon>
        <taxon>Dikarya</taxon>
        <taxon>Ascomycota</taxon>
        <taxon>Pezizomycotina</taxon>
        <taxon>Dothideomycetes</taxon>
        <taxon>Dothideomycetidae</taxon>
        <taxon>Mycosphaerellales</taxon>
        <taxon>Mycosphaerellaceae</taxon>
        <taxon>Cercospora</taxon>
    </lineage>
</organism>